<dbReference type="EMBL" id="FQZA01000006">
    <property type="protein sequence ID" value="SHJ24722.1"/>
    <property type="molecule type" value="Genomic_DNA"/>
</dbReference>
<dbReference type="AlphaFoldDB" id="A0A1M6HR78"/>
<proteinExistence type="predicted"/>
<dbReference type="InterPro" id="IPR019088">
    <property type="entry name" value="CHP02186-rel_TM"/>
</dbReference>
<keyword evidence="1" id="KW-0812">Transmembrane</keyword>
<gene>
    <name evidence="3" type="ORF">SAMN04488012_106111</name>
</gene>
<dbReference type="RefSeq" id="WP_073128738.1">
    <property type="nucleotide sequence ID" value="NZ_FQZA01000006.1"/>
</dbReference>
<reference evidence="3 4" key="1">
    <citation type="submission" date="2016-11" db="EMBL/GenBank/DDBJ databases">
        <authorList>
            <person name="Jaros S."/>
            <person name="Januszkiewicz K."/>
            <person name="Wedrychowicz H."/>
        </authorList>
    </citation>
    <scope>NUCLEOTIDE SEQUENCE [LARGE SCALE GENOMIC DNA]</scope>
    <source>
        <strain evidence="3 4">DSM 26892</strain>
    </source>
</reference>
<keyword evidence="1" id="KW-0472">Membrane</keyword>
<keyword evidence="2" id="KW-0732">Signal</keyword>
<evidence type="ECO:0000256" key="1">
    <source>
        <dbReference type="SAM" id="Phobius"/>
    </source>
</evidence>
<protein>
    <recommendedName>
        <fullName evidence="5">Transmembrane protein (Alph_Pro_TM)</fullName>
    </recommendedName>
</protein>
<dbReference type="Pfam" id="PF09608">
    <property type="entry name" value="Alph_Pro_TM"/>
    <property type="match status" value="1"/>
</dbReference>
<dbReference type="STRING" id="313368.SAMN04488012_106111"/>
<evidence type="ECO:0008006" key="5">
    <source>
        <dbReference type="Google" id="ProtNLM"/>
    </source>
</evidence>
<accession>A0A1M6HR78</accession>
<organism evidence="3 4">
    <name type="scientific">Palleronia salina</name>
    <dbReference type="NCBI Taxonomy" id="313368"/>
    <lineage>
        <taxon>Bacteria</taxon>
        <taxon>Pseudomonadati</taxon>
        <taxon>Pseudomonadota</taxon>
        <taxon>Alphaproteobacteria</taxon>
        <taxon>Rhodobacterales</taxon>
        <taxon>Roseobacteraceae</taxon>
        <taxon>Palleronia</taxon>
    </lineage>
</organism>
<evidence type="ECO:0000313" key="3">
    <source>
        <dbReference type="EMBL" id="SHJ24722.1"/>
    </source>
</evidence>
<feature type="chain" id="PRO_5013382386" description="Transmembrane protein (Alph_Pro_TM)" evidence="2">
    <location>
        <begin position="18"/>
        <end position="250"/>
    </location>
</feature>
<sequence>MIRALIFLLALALPAKAEDLVAGLSQNRIAISSSFDGSEILIFGAVKRQAPIPEGQLGMIVTVEGPQRPLTVRRKDKQAIIWVNSAAVEIDHAPSFYAVNTSGPLDDVLSNTSDLRHRITVRQAIRSVGAPMDVQDASAFTDALVRIRERQELYQLNIGAVEVSDQTLFKTRVELPANLVEGDYTSRIFLTREGAVVAEYAATIDVAKVGLERFLYTLAHENALIYGLMSLAIAIAAGWGASAMFRYLQS</sequence>
<feature type="signal peptide" evidence="2">
    <location>
        <begin position="1"/>
        <end position="17"/>
    </location>
</feature>
<evidence type="ECO:0000313" key="4">
    <source>
        <dbReference type="Proteomes" id="UP000184040"/>
    </source>
</evidence>
<keyword evidence="4" id="KW-1185">Reference proteome</keyword>
<keyword evidence="1" id="KW-1133">Transmembrane helix</keyword>
<evidence type="ECO:0000256" key="2">
    <source>
        <dbReference type="SAM" id="SignalP"/>
    </source>
</evidence>
<dbReference type="Proteomes" id="UP000184040">
    <property type="component" value="Unassembled WGS sequence"/>
</dbReference>
<name>A0A1M6HR78_9RHOB</name>
<feature type="transmembrane region" description="Helical" evidence="1">
    <location>
        <begin position="223"/>
        <end position="248"/>
    </location>
</feature>